<dbReference type="RefSeq" id="WP_161782359.1">
    <property type="nucleotide sequence ID" value="NZ_JACHET010000001.1"/>
</dbReference>
<comment type="caution">
    <text evidence="3">The sequence shown here is derived from an EMBL/GenBank/DDBJ whole genome shotgun (WGS) entry which is preliminary data.</text>
</comment>
<feature type="compositionally biased region" description="Basic and acidic residues" evidence="1">
    <location>
        <begin position="65"/>
        <end position="77"/>
    </location>
</feature>
<protein>
    <recommendedName>
        <fullName evidence="2">Multi-ubiquitin domain-containing protein</fullName>
    </recommendedName>
</protein>
<evidence type="ECO:0000313" key="4">
    <source>
        <dbReference type="Proteomes" id="UP000560000"/>
    </source>
</evidence>
<dbReference type="Proteomes" id="UP000560000">
    <property type="component" value="Unassembled WGS sequence"/>
</dbReference>
<name>A0A841KMA8_9GAMM</name>
<dbReference type="EMBL" id="JACHET010000001">
    <property type="protein sequence ID" value="MBB6184969.1"/>
    <property type="molecule type" value="Genomic_DNA"/>
</dbReference>
<dbReference type="InterPro" id="IPR027802">
    <property type="entry name" value="Multi-ubiquitin_dom"/>
</dbReference>
<feature type="domain" description="Multi-ubiquitin" evidence="2">
    <location>
        <begin position="21"/>
        <end position="87"/>
    </location>
</feature>
<dbReference type="AlphaFoldDB" id="A0A841KMA8"/>
<proteinExistence type="predicted"/>
<reference evidence="3 4" key="1">
    <citation type="submission" date="2020-08" db="EMBL/GenBank/DDBJ databases">
        <title>Genomic Encyclopedia of Type Strains, Phase IV (KMG-IV): sequencing the most valuable type-strain genomes for metagenomic binning, comparative biology and taxonomic classification.</title>
        <authorList>
            <person name="Goeker M."/>
        </authorList>
    </citation>
    <scope>NUCLEOTIDE SEQUENCE [LARGE SCALE GENOMIC DNA]</scope>
    <source>
        <strain evidence="3 4">DSM 107085</strain>
    </source>
</reference>
<dbReference type="Pfam" id="PF14452">
    <property type="entry name" value="Multi_ubiq"/>
    <property type="match status" value="1"/>
</dbReference>
<gene>
    <name evidence="3" type="ORF">HNQ86_002314</name>
</gene>
<evidence type="ECO:0000313" key="3">
    <source>
        <dbReference type="EMBL" id="MBB6184969.1"/>
    </source>
</evidence>
<evidence type="ECO:0000259" key="2">
    <source>
        <dbReference type="Pfam" id="PF14452"/>
    </source>
</evidence>
<feature type="region of interest" description="Disordered" evidence="1">
    <location>
        <begin position="65"/>
        <end position="91"/>
    </location>
</feature>
<accession>A0A841KMA8</accession>
<evidence type="ECO:0000256" key="1">
    <source>
        <dbReference type="SAM" id="MobiDB-lite"/>
    </source>
</evidence>
<organism evidence="3 4">
    <name type="scientific">Oleiagrimonas soli</name>
    <dbReference type="NCBI Taxonomy" id="1543381"/>
    <lineage>
        <taxon>Bacteria</taxon>
        <taxon>Pseudomonadati</taxon>
        <taxon>Pseudomonadota</taxon>
        <taxon>Gammaproteobacteria</taxon>
        <taxon>Lysobacterales</taxon>
        <taxon>Rhodanobacteraceae</taxon>
        <taxon>Oleiagrimonas</taxon>
    </lineage>
</organism>
<dbReference type="OrthoDB" id="256126at2"/>
<sequence>MNTSMTNPPSEDVPGQHKSAEIFVNTTPHTVTQKRISYEEVVRLAFPQGPFDVTYSVDYANEHGKDGTLSKGQDTKVHNGMHFNVIKSNRS</sequence>